<sequence length="82" mass="9499">MLISCSWPRCIDYSSLMDYEKISKRPPQIRDSNLQEHYASVRNSKFTAADQQQAADLKDNDVLLMIDVQLINNVDDYECKKA</sequence>
<evidence type="ECO:0000313" key="2">
    <source>
        <dbReference type="Proteomes" id="UP001229421"/>
    </source>
</evidence>
<organism evidence="1 2">
    <name type="scientific">Tagetes erecta</name>
    <name type="common">African marigold</name>
    <dbReference type="NCBI Taxonomy" id="13708"/>
    <lineage>
        <taxon>Eukaryota</taxon>
        <taxon>Viridiplantae</taxon>
        <taxon>Streptophyta</taxon>
        <taxon>Embryophyta</taxon>
        <taxon>Tracheophyta</taxon>
        <taxon>Spermatophyta</taxon>
        <taxon>Magnoliopsida</taxon>
        <taxon>eudicotyledons</taxon>
        <taxon>Gunneridae</taxon>
        <taxon>Pentapetalae</taxon>
        <taxon>asterids</taxon>
        <taxon>campanulids</taxon>
        <taxon>Asterales</taxon>
        <taxon>Asteraceae</taxon>
        <taxon>Asteroideae</taxon>
        <taxon>Heliantheae alliance</taxon>
        <taxon>Tageteae</taxon>
        <taxon>Tagetes</taxon>
    </lineage>
</organism>
<reference evidence="1" key="1">
    <citation type="journal article" date="2023" name="bioRxiv">
        <title>Improved chromosome-level genome assembly for marigold (Tagetes erecta).</title>
        <authorList>
            <person name="Jiang F."/>
            <person name="Yuan L."/>
            <person name="Wang S."/>
            <person name="Wang H."/>
            <person name="Xu D."/>
            <person name="Wang A."/>
            <person name="Fan W."/>
        </authorList>
    </citation>
    <scope>NUCLEOTIDE SEQUENCE</scope>
    <source>
        <strain evidence="1">WSJ</strain>
        <tissue evidence="1">Leaf</tissue>
    </source>
</reference>
<name>A0AAD8JMW2_TARER</name>
<proteinExistence type="predicted"/>
<gene>
    <name evidence="1" type="ORF">QVD17_41533</name>
</gene>
<protein>
    <submittedName>
        <fullName evidence="1">Uncharacterized protein</fullName>
    </submittedName>
</protein>
<accession>A0AAD8JMW2</accession>
<dbReference type="EMBL" id="JAUHHV010000012">
    <property type="protein sequence ID" value="KAK1406243.1"/>
    <property type="molecule type" value="Genomic_DNA"/>
</dbReference>
<evidence type="ECO:0000313" key="1">
    <source>
        <dbReference type="EMBL" id="KAK1406243.1"/>
    </source>
</evidence>
<keyword evidence="2" id="KW-1185">Reference proteome</keyword>
<dbReference type="AlphaFoldDB" id="A0AAD8JMW2"/>
<dbReference type="Proteomes" id="UP001229421">
    <property type="component" value="Unassembled WGS sequence"/>
</dbReference>
<comment type="caution">
    <text evidence="1">The sequence shown here is derived from an EMBL/GenBank/DDBJ whole genome shotgun (WGS) entry which is preliminary data.</text>
</comment>